<evidence type="ECO:0000313" key="3">
    <source>
        <dbReference type="EMBL" id="CZR51603.1"/>
    </source>
</evidence>
<dbReference type="AlphaFoldDB" id="A0A1L7WFP7"/>
<reference evidence="3 4" key="1">
    <citation type="submission" date="2016-03" db="EMBL/GenBank/DDBJ databases">
        <authorList>
            <person name="Ploux O."/>
        </authorList>
    </citation>
    <scope>NUCLEOTIDE SEQUENCE [LARGE SCALE GENOMIC DNA]</scope>
    <source>
        <strain evidence="3 4">UAMH 11012</strain>
    </source>
</reference>
<dbReference type="EMBL" id="FJOG01000002">
    <property type="protein sequence ID" value="CZR51603.1"/>
    <property type="molecule type" value="Genomic_DNA"/>
</dbReference>
<keyword evidence="2" id="KW-0472">Membrane</keyword>
<evidence type="ECO:0000256" key="1">
    <source>
        <dbReference type="SAM" id="MobiDB-lite"/>
    </source>
</evidence>
<accession>A0A1L7WFP7</accession>
<feature type="transmembrane region" description="Helical" evidence="2">
    <location>
        <begin position="223"/>
        <end position="246"/>
    </location>
</feature>
<keyword evidence="2" id="KW-1133">Transmembrane helix</keyword>
<evidence type="ECO:0000256" key="2">
    <source>
        <dbReference type="SAM" id="Phobius"/>
    </source>
</evidence>
<evidence type="ECO:0008006" key="5">
    <source>
        <dbReference type="Google" id="ProtNLM"/>
    </source>
</evidence>
<dbReference type="STRING" id="576137.A0A1L7WFP7"/>
<feature type="compositionally biased region" description="Low complexity" evidence="1">
    <location>
        <begin position="176"/>
        <end position="192"/>
    </location>
</feature>
<organism evidence="3 4">
    <name type="scientific">Phialocephala subalpina</name>
    <dbReference type="NCBI Taxonomy" id="576137"/>
    <lineage>
        <taxon>Eukaryota</taxon>
        <taxon>Fungi</taxon>
        <taxon>Dikarya</taxon>
        <taxon>Ascomycota</taxon>
        <taxon>Pezizomycotina</taxon>
        <taxon>Leotiomycetes</taxon>
        <taxon>Helotiales</taxon>
        <taxon>Mollisiaceae</taxon>
        <taxon>Phialocephala</taxon>
        <taxon>Phialocephala fortinii species complex</taxon>
    </lineage>
</organism>
<keyword evidence="2" id="KW-0812">Transmembrane</keyword>
<feature type="region of interest" description="Disordered" evidence="1">
    <location>
        <begin position="176"/>
        <end position="215"/>
    </location>
</feature>
<name>A0A1L7WFP7_9HELO</name>
<sequence>MSQTTIASVTHPPETNGGIVTSYLPIFTNFPAIEQCSAEIYSDVLFVGFNPFYGQSILTSITCLPQAVTLWWQQTTPQTVTRLGPLVCPDLYTTASTSIVNSLTTFIACCPKSYTFNKLVPVSNVGECNSPLSMGQVVNFVTFVSNSWTPNSTTITSPGTSVSGVHINGYVFASTTTPPTSSTSPADTGTPGISTTSNQNPAATSPPTNNNSSTGGLTTGTKIGIGVGVPLAALGVFSLLLTIFLIRRTNKMRLLMSGAPIEHGEVKPELPITETYHRRPMAGRTSWEDTLTGPDTAYELGLAQHGNVHELSATLKVPFSGK</sequence>
<proteinExistence type="predicted"/>
<gene>
    <name evidence="3" type="ORF">PAC_01480</name>
</gene>
<feature type="compositionally biased region" description="Low complexity" evidence="1">
    <location>
        <begin position="200"/>
        <end position="215"/>
    </location>
</feature>
<protein>
    <recommendedName>
        <fullName evidence="5">Mid2 domain-containing protein</fullName>
    </recommendedName>
</protein>
<dbReference type="Proteomes" id="UP000184330">
    <property type="component" value="Unassembled WGS sequence"/>
</dbReference>
<evidence type="ECO:0000313" key="4">
    <source>
        <dbReference type="Proteomes" id="UP000184330"/>
    </source>
</evidence>
<dbReference type="OrthoDB" id="4497263at2759"/>
<keyword evidence="4" id="KW-1185">Reference proteome</keyword>